<dbReference type="EMBL" id="AFAY01000051">
    <property type="protein sequence ID" value="EGF08222.1"/>
    <property type="molecule type" value="Genomic_DNA"/>
</dbReference>
<keyword evidence="2" id="KW-1185">Reference proteome</keyword>
<accession>F2BFM3</accession>
<sequence length="73" mass="8240">MFSDGLRRLLQRVAQRRTLPDRPQGLLTISLTAVFLAKNTRLPRQKTVSQAKCQQTLTSIRPSENPFSDGLCL</sequence>
<gene>
    <name evidence="1" type="ORF">HMPREF9123_2530</name>
</gene>
<dbReference type="HOGENOM" id="CLU_2700925_0_0_4"/>
<organism evidence="1 2">
    <name type="scientific">Neisseria bacilliformis ATCC BAA-1200</name>
    <dbReference type="NCBI Taxonomy" id="888742"/>
    <lineage>
        <taxon>Bacteria</taxon>
        <taxon>Pseudomonadati</taxon>
        <taxon>Pseudomonadota</taxon>
        <taxon>Betaproteobacteria</taxon>
        <taxon>Neisseriales</taxon>
        <taxon>Neisseriaceae</taxon>
        <taxon>Neisseria</taxon>
    </lineage>
</organism>
<dbReference type="Proteomes" id="UP000004105">
    <property type="component" value="Unassembled WGS sequence"/>
</dbReference>
<proteinExistence type="predicted"/>
<name>F2BFM3_9NEIS</name>
<comment type="caution">
    <text evidence="1">The sequence shown here is derived from an EMBL/GenBank/DDBJ whole genome shotgun (WGS) entry which is preliminary data.</text>
</comment>
<evidence type="ECO:0000313" key="1">
    <source>
        <dbReference type="EMBL" id="EGF08222.1"/>
    </source>
</evidence>
<dbReference type="AlphaFoldDB" id="F2BFM3"/>
<evidence type="ECO:0000313" key="2">
    <source>
        <dbReference type="Proteomes" id="UP000004105"/>
    </source>
</evidence>
<reference evidence="1 2" key="1">
    <citation type="submission" date="2011-02" db="EMBL/GenBank/DDBJ databases">
        <authorList>
            <person name="Muzny D."/>
            <person name="Qin X."/>
            <person name="Deng J."/>
            <person name="Jiang H."/>
            <person name="Liu Y."/>
            <person name="Qu J."/>
            <person name="Song X.-Z."/>
            <person name="Zhang L."/>
            <person name="Thornton R."/>
            <person name="Coyle M."/>
            <person name="Francisco L."/>
            <person name="Jackson L."/>
            <person name="Javaid M."/>
            <person name="Korchina V."/>
            <person name="Kovar C."/>
            <person name="Mata R."/>
            <person name="Mathew T."/>
            <person name="Ngo R."/>
            <person name="Nguyen L."/>
            <person name="Nguyen N."/>
            <person name="Okwuonu G."/>
            <person name="Ongeri F."/>
            <person name="Pham C."/>
            <person name="Simmons D."/>
            <person name="Wilczek-Boney K."/>
            <person name="Hale W."/>
            <person name="Jakkamsetti A."/>
            <person name="Pham P."/>
            <person name="Ruth R."/>
            <person name="San Lucas F."/>
            <person name="Warren J."/>
            <person name="Zhang J."/>
            <person name="Zhao Z."/>
            <person name="Zhou C."/>
            <person name="Zhu D."/>
            <person name="Lee S."/>
            <person name="Bess C."/>
            <person name="Blankenburg K."/>
            <person name="Forbes L."/>
            <person name="Fu Q."/>
            <person name="Gubbala S."/>
            <person name="Hirani K."/>
            <person name="Jayaseelan J.C."/>
            <person name="Lara F."/>
            <person name="Munidasa M."/>
            <person name="Palculict T."/>
            <person name="Patil S."/>
            <person name="Pu L.-L."/>
            <person name="Saada N."/>
            <person name="Tang L."/>
            <person name="Weissenberger G."/>
            <person name="Zhu Y."/>
            <person name="Hemphill L."/>
            <person name="Shang Y."/>
            <person name="Youmans B."/>
            <person name="Ayvaz T."/>
            <person name="Ross M."/>
            <person name="Santibanez J."/>
            <person name="Aqrawi P."/>
            <person name="Gross S."/>
            <person name="Joshi V."/>
            <person name="Fowler G."/>
            <person name="Nazareth L."/>
            <person name="Reid J."/>
            <person name="Worley K."/>
            <person name="Petrosino J."/>
            <person name="Highlander S."/>
            <person name="Gibbs R."/>
        </authorList>
    </citation>
    <scope>NUCLEOTIDE SEQUENCE [LARGE SCALE GENOMIC DNA]</scope>
    <source>
        <strain evidence="1 2">ATCC BAA-1200</strain>
    </source>
</reference>
<protein>
    <submittedName>
        <fullName evidence="1">Uncharacterized protein</fullName>
    </submittedName>
</protein>